<evidence type="ECO:0000313" key="3">
    <source>
        <dbReference type="Proteomes" id="UP000606194"/>
    </source>
</evidence>
<reference evidence="2" key="1">
    <citation type="journal article" date="2014" name="Int. J. Syst. Evol. Microbiol.">
        <title>Complete genome sequence of Corynebacterium casei LMG S-19264T (=DSM 44701T), isolated from a smear-ripened cheese.</title>
        <authorList>
            <consortium name="US DOE Joint Genome Institute (JGI-PGF)"/>
            <person name="Walter F."/>
            <person name="Albersmeier A."/>
            <person name="Kalinowski J."/>
            <person name="Ruckert C."/>
        </authorList>
    </citation>
    <scope>NUCLEOTIDE SEQUENCE</scope>
    <source>
        <strain evidence="2">JCM 4386</strain>
    </source>
</reference>
<feature type="compositionally biased region" description="Basic and acidic residues" evidence="1">
    <location>
        <begin position="31"/>
        <end position="47"/>
    </location>
</feature>
<accession>A0A918FWE8</accession>
<protein>
    <submittedName>
        <fullName evidence="2">Uncharacterized protein</fullName>
    </submittedName>
</protein>
<feature type="region of interest" description="Disordered" evidence="1">
    <location>
        <begin position="20"/>
        <end position="73"/>
    </location>
</feature>
<dbReference type="AlphaFoldDB" id="A0A918FWE8"/>
<sequence>MQGLVRHYFEDDVAVQARRAADVAQEEEPLAENRPESGAEEQERCARDQASPAGGELRAGVTGSSVGHRRLPGVSSEAPVFGLDWVKGRCERRFSATTIA</sequence>
<gene>
    <name evidence="2" type="ORF">GCM10010269_34440</name>
</gene>
<dbReference type="Proteomes" id="UP000606194">
    <property type="component" value="Unassembled WGS sequence"/>
</dbReference>
<reference evidence="2" key="2">
    <citation type="submission" date="2020-09" db="EMBL/GenBank/DDBJ databases">
        <authorList>
            <person name="Sun Q."/>
            <person name="Ohkuma M."/>
        </authorList>
    </citation>
    <scope>NUCLEOTIDE SEQUENCE</scope>
    <source>
        <strain evidence="2">JCM 4386</strain>
    </source>
</reference>
<evidence type="ECO:0000256" key="1">
    <source>
        <dbReference type="SAM" id="MobiDB-lite"/>
    </source>
</evidence>
<keyword evidence="3" id="KW-1185">Reference proteome</keyword>
<evidence type="ECO:0000313" key="2">
    <source>
        <dbReference type="EMBL" id="GGR92546.1"/>
    </source>
</evidence>
<proteinExistence type="predicted"/>
<dbReference type="EMBL" id="BMTL01000013">
    <property type="protein sequence ID" value="GGR92546.1"/>
    <property type="molecule type" value="Genomic_DNA"/>
</dbReference>
<organism evidence="2 3">
    <name type="scientific">Streptomyces humidus</name>
    <dbReference type="NCBI Taxonomy" id="52259"/>
    <lineage>
        <taxon>Bacteria</taxon>
        <taxon>Bacillati</taxon>
        <taxon>Actinomycetota</taxon>
        <taxon>Actinomycetes</taxon>
        <taxon>Kitasatosporales</taxon>
        <taxon>Streptomycetaceae</taxon>
        <taxon>Streptomyces</taxon>
    </lineage>
</organism>
<comment type="caution">
    <text evidence="2">The sequence shown here is derived from an EMBL/GenBank/DDBJ whole genome shotgun (WGS) entry which is preliminary data.</text>
</comment>
<name>A0A918FWE8_9ACTN</name>